<reference evidence="1 2" key="1">
    <citation type="submission" date="2019-05" db="EMBL/GenBank/DDBJ databases">
        <title>Another draft genome of Portunus trituberculatus and its Hox gene families provides insights of decapod evolution.</title>
        <authorList>
            <person name="Jeong J.-H."/>
            <person name="Song I."/>
            <person name="Kim S."/>
            <person name="Choi T."/>
            <person name="Kim D."/>
            <person name="Ryu S."/>
            <person name="Kim W."/>
        </authorList>
    </citation>
    <scope>NUCLEOTIDE SEQUENCE [LARGE SCALE GENOMIC DNA]</scope>
    <source>
        <tissue evidence="1">Muscle</tissue>
    </source>
</reference>
<organism evidence="1 2">
    <name type="scientific">Portunus trituberculatus</name>
    <name type="common">Swimming crab</name>
    <name type="synonym">Neptunus trituberculatus</name>
    <dbReference type="NCBI Taxonomy" id="210409"/>
    <lineage>
        <taxon>Eukaryota</taxon>
        <taxon>Metazoa</taxon>
        <taxon>Ecdysozoa</taxon>
        <taxon>Arthropoda</taxon>
        <taxon>Crustacea</taxon>
        <taxon>Multicrustacea</taxon>
        <taxon>Malacostraca</taxon>
        <taxon>Eumalacostraca</taxon>
        <taxon>Eucarida</taxon>
        <taxon>Decapoda</taxon>
        <taxon>Pleocyemata</taxon>
        <taxon>Brachyura</taxon>
        <taxon>Eubrachyura</taxon>
        <taxon>Portunoidea</taxon>
        <taxon>Portunidae</taxon>
        <taxon>Portuninae</taxon>
        <taxon>Portunus</taxon>
    </lineage>
</organism>
<dbReference type="EMBL" id="VSRR010005363">
    <property type="protein sequence ID" value="MPC42246.1"/>
    <property type="molecule type" value="Genomic_DNA"/>
</dbReference>
<dbReference type="AlphaFoldDB" id="A0A5B7FAB5"/>
<name>A0A5B7FAB5_PORTR</name>
<gene>
    <name evidence="1" type="ORF">E2C01_035863</name>
</gene>
<dbReference type="Proteomes" id="UP000324222">
    <property type="component" value="Unassembled WGS sequence"/>
</dbReference>
<sequence length="168" mass="17671">MLRSVTDGNTSSSVAPRRVQREVAALVGAVGRTDNPDGGLSEITGMESGSEEDLTASFCGFASAQSGPCSTNITVGHHAGMIPTQALVLVSSHPVSLSGQPPHSPVAVAPVLIRTAINKRATKANYVCFLRDTKNITLETPQKQDRGRDCGCRRRTQFTPKGLLVAGE</sequence>
<proteinExistence type="predicted"/>
<evidence type="ECO:0000313" key="1">
    <source>
        <dbReference type="EMBL" id="MPC42246.1"/>
    </source>
</evidence>
<comment type="caution">
    <text evidence="1">The sequence shown here is derived from an EMBL/GenBank/DDBJ whole genome shotgun (WGS) entry which is preliminary data.</text>
</comment>
<keyword evidence="2" id="KW-1185">Reference proteome</keyword>
<protein>
    <submittedName>
        <fullName evidence="1">Uncharacterized protein</fullName>
    </submittedName>
</protein>
<accession>A0A5B7FAB5</accession>
<evidence type="ECO:0000313" key="2">
    <source>
        <dbReference type="Proteomes" id="UP000324222"/>
    </source>
</evidence>